<keyword evidence="1" id="KW-0472">Membrane</keyword>
<gene>
    <name evidence="2" type="ORF">ACFOY0_03205</name>
</gene>
<sequence length="198" mass="22007">MAEINKNYHHAKKSKFVRKTSILILLIIQITFLSAIFRENFQSLWISISIIVMCPLIMVTYLKGQIHHYDHQYEHILVVSWIPIGAVSSFYVNHYLGLGPVIAAAAIGTLGSFVPEINKHSNYLKQVPAVMYCGAFIGMSNTRVAPDIFFILAASFFTAVLILVSKSLFSGVGGKLGTLAFTGVAITSFVYYLISYYV</sequence>
<dbReference type="Proteomes" id="UP001595719">
    <property type="component" value="Unassembled WGS sequence"/>
</dbReference>
<keyword evidence="1" id="KW-1133">Transmembrane helix</keyword>
<dbReference type="EMBL" id="JBHSCO010000001">
    <property type="protein sequence ID" value="MFC4389995.1"/>
    <property type="molecule type" value="Genomic_DNA"/>
</dbReference>
<keyword evidence="1" id="KW-0812">Transmembrane</keyword>
<name>A0ABV8W3W5_9FLAO</name>
<comment type="caution">
    <text evidence="2">The sequence shown here is derived from an EMBL/GenBank/DDBJ whole genome shotgun (WGS) entry which is preliminary data.</text>
</comment>
<feature type="transmembrane region" description="Helical" evidence="1">
    <location>
        <begin position="20"/>
        <end position="37"/>
    </location>
</feature>
<feature type="transmembrane region" description="Helical" evidence="1">
    <location>
        <begin position="74"/>
        <end position="92"/>
    </location>
</feature>
<evidence type="ECO:0000256" key="1">
    <source>
        <dbReference type="SAM" id="Phobius"/>
    </source>
</evidence>
<evidence type="ECO:0000313" key="2">
    <source>
        <dbReference type="EMBL" id="MFC4389995.1"/>
    </source>
</evidence>
<organism evidence="2 3">
    <name type="scientific">Flavobacterium quisquiliarum</name>
    <dbReference type="NCBI Taxonomy" id="1834436"/>
    <lineage>
        <taxon>Bacteria</taxon>
        <taxon>Pseudomonadati</taxon>
        <taxon>Bacteroidota</taxon>
        <taxon>Flavobacteriia</taxon>
        <taxon>Flavobacteriales</taxon>
        <taxon>Flavobacteriaceae</taxon>
        <taxon>Flavobacterium</taxon>
    </lineage>
</organism>
<accession>A0ABV8W3W5</accession>
<feature type="transmembrane region" description="Helical" evidence="1">
    <location>
        <begin position="148"/>
        <end position="164"/>
    </location>
</feature>
<reference evidence="3" key="1">
    <citation type="journal article" date="2019" name="Int. J. Syst. Evol. Microbiol.">
        <title>The Global Catalogue of Microorganisms (GCM) 10K type strain sequencing project: providing services to taxonomists for standard genome sequencing and annotation.</title>
        <authorList>
            <consortium name="The Broad Institute Genomics Platform"/>
            <consortium name="The Broad Institute Genome Sequencing Center for Infectious Disease"/>
            <person name="Wu L."/>
            <person name="Ma J."/>
        </authorList>
    </citation>
    <scope>NUCLEOTIDE SEQUENCE [LARGE SCALE GENOMIC DNA]</scope>
    <source>
        <strain evidence="3">CGMCC 1.15345</strain>
    </source>
</reference>
<evidence type="ECO:0000313" key="3">
    <source>
        <dbReference type="Proteomes" id="UP001595719"/>
    </source>
</evidence>
<keyword evidence="3" id="KW-1185">Reference proteome</keyword>
<proteinExistence type="predicted"/>
<protein>
    <submittedName>
        <fullName evidence="2">Uncharacterized protein</fullName>
    </submittedName>
</protein>
<dbReference type="RefSeq" id="WP_219071110.1">
    <property type="nucleotide sequence ID" value="NZ_JBHSCO010000001.1"/>
</dbReference>
<feature type="transmembrane region" description="Helical" evidence="1">
    <location>
        <begin position="176"/>
        <end position="194"/>
    </location>
</feature>
<feature type="transmembrane region" description="Helical" evidence="1">
    <location>
        <begin position="43"/>
        <end position="62"/>
    </location>
</feature>